<dbReference type="STRING" id="22663.A0A2I0HIH3"/>
<accession>A0A2I0HIH3</accession>
<dbReference type="AlphaFoldDB" id="A0A2I0HIH3"/>
<dbReference type="PANTHER" id="PTHR45778:SF6">
    <property type="entry name" value="INACTIVE PURPLE ACID PHOSPHATASE 24-RELATED"/>
    <property type="match status" value="1"/>
</dbReference>
<dbReference type="Proteomes" id="UP000233551">
    <property type="component" value="Unassembled WGS sequence"/>
</dbReference>
<proteinExistence type="predicted"/>
<feature type="domain" description="Purple acid phosphatase Fn3-like" evidence="1">
    <location>
        <begin position="7"/>
        <end position="62"/>
    </location>
</feature>
<dbReference type="InterPro" id="IPR040974">
    <property type="entry name" value="Fn3_PAP"/>
</dbReference>
<sequence>MLVSNHQYKYANHSTSNYNNTGKASLEFQLINQRADFSFALFSGGLSNPKLVALSNSITYANPKAPLYPRLAQGKAWDE</sequence>
<protein>
    <recommendedName>
        <fullName evidence="1">Purple acid phosphatase Fn3-like domain-containing protein</fullName>
    </recommendedName>
</protein>
<evidence type="ECO:0000259" key="1">
    <source>
        <dbReference type="Pfam" id="PF17808"/>
    </source>
</evidence>
<dbReference type="EMBL" id="PGOL01008717">
    <property type="protein sequence ID" value="PKI31481.1"/>
    <property type="molecule type" value="Genomic_DNA"/>
</dbReference>
<feature type="non-terminal residue" evidence="2">
    <location>
        <position position="79"/>
    </location>
</feature>
<reference evidence="2 3" key="1">
    <citation type="submission" date="2017-11" db="EMBL/GenBank/DDBJ databases">
        <title>De-novo sequencing of pomegranate (Punica granatum L.) genome.</title>
        <authorList>
            <person name="Akparov Z."/>
            <person name="Amiraslanov A."/>
            <person name="Hajiyeva S."/>
            <person name="Abbasov M."/>
            <person name="Kaur K."/>
            <person name="Hamwieh A."/>
            <person name="Solovyev V."/>
            <person name="Salamov A."/>
            <person name="Braich B."/>
            <person name="Kosarev P."/>
            <person name="Mahmoud A."/>
            <person name="Hajiyev E."/>
            <person name="Babayeva S."/>
            <person name="Izzatullayeva V."/>
            <person name="Mammadov A."/>
            <person name="Mammadov A."/>
            <person name="Sharifova S."/>
            <person name="Ojaghi J."/>
            <person name="Eynullazada K."/>
            <person name="Bayramov B."/>
            <person name="Abdulazimova A."/>
            <person name="Shahmuradov I."/>
        </authorList>
    </citation>
    <scope>NUCLEOTIDE SEQUENCE [LARGE SCALE GENOMIC DNA]</scope>
    <source>
        <strain evidence="3">cv. AG2017</strain>
        <tissue evidence="2">Leaf</tissue>
    </source>
</reference>
<keyword evidence="3" id="KW-1185">Reference proteome</keyword>
<dbReference type="PANTHER" id="PTHR45778">
    <property type="entry name" value="PURPLE ACID PHOSPHATASE-RELATED"/>
    <property type="match status" value="1"/>
</dbReference>
<gene>
    <name evidence="2" type="ORF">CRG98_048128</name>
</gene>
<organism evidence="2 3">
    <name type="scientific">Punica granatum</name>
    <name type="common">Pomegranate</name>
    <dbReference type="NCBI Taxonomy" id="22663"/>
    <lineage>
        <taxon>Eukaryota</taxon>
        <taxon>Viridiplantae</taxon>
        <taxon>Streptophyta</taxon>
        <taxon>Embryophyta</taxon>
        <taxon>Tracheophyta</taxon>
        <taxon>Spermatophyta</taxon>
        <taxon>Magnoliopsida</taxon>
        <taxon>eudicotyledons</taxon>
        <taxon>Gunneridae</taxon>
        <taxon>Pentapetalae</taxon>
        <taxon>rosids</taxon>
        <taxon>malvids</taxon>
        <taxon>Myrtales</taxon>
        <taxon>Lythraceae</taxon>
        <taxon>Punica</taxon>
    </lineage>
</organism>
<name>A0A2I0HIH3_PUNGR</name>
<evidence type="ECO:0000313" key="3">
    <source>
        <dbReference type="Proteomes" id="UP000233551"/>
    </source>
</evidence>
<evidence type="ECO:0000313" key="2">
    <source>
        <dbReference type="EMBL" id="PKI31481.1"/>
    </source>
</evidence>
<comment type="caution">
    <text evidence="2">The sequence shown here is derived from an EMBL/GenBank/DDBJ whole genome shotgun (WGS) entry which is preliminary data.</text>
</comment>
<dbReference type="Pfam" id="PF17808">
    <property type="entry name" value="fn3_PAP"/>
    <property type="match status" value="1"/>
</dbReference>